<dbReference type="SUPFAM" id="SSF50965">
    <property type="entry name" value="Galactose oxidase, central domain"/>
    <property type="match status" value="1"/>
</dbReference>
<gene>
    <name evidence="1" type="ORF">THAOC_15183</name>
</gene>
<reference evidence="1 2" key="1">
    <citation type="journal article" date="2012" name="Genome Biol.">
        <title>Genome and low-iron response of an oceanic diatom adapted to chronic iron limitation.</title>
        <authorList>
            <person name="Lommer M."/>
            <person name="Specht M."/>
            <person name="Roy A.S."/>
            <person name="Kraemer L."/>
            <person name="Andreson R."/>
            <person name="Gutowska M.A."/>
            <person name="Wolf J."/>
            <person name="Bergner S.V."/>
            <person name="Schilhabel M.B."/>
            <person name="Klostermeier U.C."/>
            <person name="Beiko R.G."/>
            <person name="Rosenstiel P."/>
            <person name="Hippler M."/>
            <person name="Laroche J."/>
        </authorList>
    </citation>
    <scope>NUCLEOTIDE SEQUENCE [LARGE SCALE GENOMIC DNA]</scope>
    <source>
        <strain evidence="1 2">CCMP1005</strain>
    </source>
</reference>
<dbReference type="OrthoDB" id="49473at2759"/>
<evidence type="ECO:0000313" key="1">
    <source>
        <dbReference type="EMBL" id="EJK64113.1"/>
    </source>
</evidence>
<organism evidence="1 2">
    <name type="scientific">Thalassiosira oceanica</name>
    <name type="common">Marine diatom</name>
    <dbReference type="NCBI Taxonomy" id="159749"/>
    <lineage>
        <taxon>Eukaryota</taxon>
        <taxon>Sar</taxon>
        <taxon>Stramenopiles</taxon>
        <taxon>Ochrophyta</taxon>
        <taxon>Bacillariophyta</taxon>
        <taxon>Coscinodiscophyceae</taxon>
        <taxon>Thalassiosirophycidae</taxon>
        <taxon>Thalassiosirales</taxon>
        <taxon>Thalassiosiraceae</taxon>
        <taxon>Thalassiosira</taxon>
    </lineage>
</organism>
<keyword evidence="2" id="KW-1185">Reference proteome</keyword>
<comment type="caution">
    <text evidence="1">The sequence shown here is derived from an EMBL/GenBank/DDBJ whole genome shotgun (WGS) entry which is preliminary data.</text>
</comment>
<sequence>MKKIGQDFGWGLDPHDHYAWNQALSMSADGTIVAAGAPYSNAGGFVKVHQYSGGSWTMKGQVLTPQDVPALAPGDPNLSARFGTATELSSDGLILATFLEYSAQDHLGHYVALSSDGNVLAFSARNTVNPDRPAHEGYHGYVKVFQWDAVAGQYSQRGSTIWGGSNQYYAGWRSTRLSSDGTVLTTANDKQPTKIEVFKYNGSNYVPYGAPISVSALRTADMSGDGSKV</sequence>
<dbReference type="AlphaFoldDB" id="K0SDE3"/>
<feature type="non-terminal residue" evidence="1">
    <location>
        <position position="229"/>
    </location>
</feature>
<dbReference type="InterPro" id="IPR011043">
    <property type="entry name" value="Gal_Oxase/kelch_b-propeller"/>
</dbReference>
<accession>K0SDE3</accession>
<dbReference type="EMBL" id="AGNL01017626">
    <property type="protein sequence ID" value="EJK64113.1"/>
    <property type="molecule type" value="Genomic_DNA"/>
</dbReference>
<name>K0SDE3_THAOC</name>
<dbReference type="Proteomes" id="UP000266841">
    <property type="component" value="Unassembled WGS sequence"/>
</dbReference>
<protein>
    <submittedName>
        <fullName evidence="1">Uncharacterized protein</fullName>
    </submittedName>
</protein>
<proteinExistence type="predicted"/>
<evidence type="ECO:0000313" key="2">
    <source>
        <dbReference type="Proteomes" id="UP000266841"/>
    </source>
</evidence>